<dbReference type="EMBL" id="SMRU01000023">
    <property type="protein sequence ID" value="TDF92429.1"/>
    <property type="molecule type" value="Genomic_DNA"/>
</dbReference>
<organism evidence="1 2">
    <name type="scientific">Arthrobacter terricola</name>
    <dbReference type="NCBI Taxonomy" id="2547396"/>
    <lineage>
        <taxon>Bacteria</taxon>
        <taxon>Bacillati</taxon>
        <taxon>Actinomycetota</taxon>
        <taxon>Actinomycetes</taxon>
        <taxon>Micrococcales</taxon>
        <taxon>Micrococcaceae</taxon>
        <taxon>Arthrobacter</taxon>
    </lineage>
</organism>
<evidence type="ECO:0000313" key="1">
    <source>
        <dbReference type="EMBL" id="TDF92429.1"/>
    </source>
</evidence>
<protein>
    <recommendedName>
        <fullName evidence="3">DNA primase/nucleoside triphosphatase C-terminal domain-containing protein</fullName>
    </recommendedName>
</protein>
<dbReference type="OrthoDB" id="4947997at2"/>
<evidence type="ECO:0008006" key="3">
    <source>
        <dbReference type="Google" id="ProtNLM"/>
    </source>
</evidence>
<gene>
    <name evidence="1" type="ORF">E1809_17975</name>
</gene>
<name>A0A4R5KB88_9MICC</name>
<dbReference type="AlphaFoldDB" id="A0A4R5KB88"/>
<accession>A0A4R5KB88</accession>
<dbReference type="RefSeq" id="WP_133205616.1">
    <property type="nucleotide sequence ID" value="NZ_SMRU01000023.1"/>
</dbReference>
<keyword evidence="2" id="KW-1185">Reference proteome</keyword>
<reference evidence="1 2" key="1">
    <citation type="submission" date="2019-03" db="EMBL/GenBank/DDBJ databases">
        <title>Whole genome sequence of Arthrobacter sp JH1-1.</title>
        <authorList>
            <person name="Trinh H.N."/>
        </authorList>
    </citation>
    <scope>NUCLEOTIDE SEQUENCE [LARGE SCALE GENOMIC DNA]</scope>
    <source>
        <strain evidence="1 2">JH1-1</strain>
    </source>
</reference>
<sequence>MTPEQINQFLQACVVRDDESDSGIDAGSLYGLYVSWCCLNRIVPVSEHAFHAALRHAGLRSETDGKTRTFPGLRMIGQAANGLHPQQLSLGGRWFLACVSLFEPLPVLIADG</sequence>
<evidence type="ECO:0000313" key="2">
    <source>
        <dbReference type="Proteomes" id="UP000295511"/>
    </source>
</evidence>
<proteinExistence type="predicted"/>
<comment type="caution">
    <text evidence="1">The sequence shown here is derived from an EMBL/GenBank/DDBJ whole genome shotgun (WGS) entry which is preliminary data.</text>
</comment>
<dbReference type="Proteomes" id="UP000295511">
    <property type="component" value="Unassembled WGS sequence"/>
</dbReference>